<accession>A0A8E2AP54</accession>
<proteinExistence type="predicted"/>
<reference evidence="1 2" key="1">
    <citation type="submission" date="2016-07" db="EMBL/GenBank/DDBJ databases">
        <title>Draft genome of the white-rot fungus Obba rivulosa 3A-2.</title>
        <authorList>
            <consortium name="DOE Joint Genome Institute"/>
            <person name="Miettinen O."/>
            <person name="Riley R."/>
            <person name="Acob R."/>
            <person name="Barry K."/>
            <person name="Cullen D."/>
            <person name="De Vries R."/>
            <person name="Hainaut M."/>
            <person name="Hatakka A."/>
            <person name="Henrissat B."/>
            <person name="Hilden K."/>
            <person name="Kuo R."/>
            <person name="Labutti K."/>
            <person name="Lipzen A."/>
            <person name="Makela M.R."/>
            <person name="Sandor L."/>
            <person name="Spatafora J.W."/>
            <person name="Grigoriev I.V."/>
            <person name="Hibbett D.S."/>
        </authorList>
    </citation>
    <scope>NUCLEOTIDE SEQUENCE [LARGE SCALE GENOMIC DNA]</scope>
    <source>
        <strain evidence="1 2">3A-2</strain>
    </source>
</reference>
<dbReference type="AlphaFoldDB" id="A0A8E2AP54"/>
<name>A0A8E2AP54_9APHY</name>
<gene>
    <name evidence="1" type="ORF">OBBRIDRAFT_798029</name>
</gene>
<evidence type="ECO:0000313" key="1">
    <source>
        <dbReference type="EMBL" id="OCH85562.1"/>
    </source>
</evidence>
<organism evidence="1 2">
    <name type="scientific">Obba rivulosa</name>
    <dbReference type="NCBI Taxonomy" id="1052685"/>
    <lineage>
        <taxon>Eukaryota</taxon>
        <taxon>Fungi</taxon>
        <taxon>Dikarya</taxon>
        <taxon>Basidiomycota</taxon>
        <taxon>Agaricomycotina</taxon>
        <taxon>Agaricomycetes</taxon>
        <taxon>Polyporales</taxon>
        <taxon>Gelatoporiaceae</taxon>
        <taxon>Obba</taxon>
    </lineage>
</organism>
<dbReference type="Proteomes" id="UP000250043">
    <property type="component" value="Unassembled WGS sequence"/>
</dbReference>
<protein>
    <submittedName>
        <fullName evidence="1">Uncharacterized protein</fullName>
    </submittedName>
</protein>
<sequence length="163" mass="17592">MQARTSARLPRKTPRNALAGTELGVGYRSIGFGRGHWCERATERRAAAYRFGTFVHSETSARSVVDTNSIANGNVEKRAPSVGSHKDELSNIHLSGPRQTASDGPHIPRREFGDIVEVTRVRRTVSSGQTISPARVAGCPGWKGLPTACTGLRAIFAVGQQRV</sequence>
<evidence type="ECO:0000313" key="2">
    <source>
        <dbReference type="Proteomes" id="UP000250043"/>
    </source>
</evidence>
<keyword evidence="2" id="KW-1185">Reference proteome</keyword>
<dbReference type="EMBL" id="KV722576">
    <property type="protein sequence ID" value="OCH85562.1"/>
    <property type="molecule type" value="Genomic_DNA"/>
</dbReference>